<dbReference type="PANTHER" id="PTHR33505">
    <property type="entry name" value="ZGC:162634"/>
    <property type="match status" value="1"/>
</dbReference>
<dbReference type="InterPro" id="IPR005651">
    <property type="entry name" value="Trm112-like"/>
</dbReference>
<dbReference type="RefSeq" id="WP_266127564.1">
    <property type="nucleotide sequence ID" value="NZ_JANIDV010000003.1"/>
</dbReference>
<proteinExistence type="predicted"/>
<organism evidence="1 2">
    <name type="scientific">Bombella dulcis</name>
    <dbReference type="NCBI Taxonomy" id="2967339"/>
    <lineage>
        <taxon>Bacteria</taxon>
        <taxon>Pseudomonadati</taxon>
        <taxon>Pseudomonadota</taxon>
        <taxon>Alphaproteobacteria</taxon>
        <taxon>Acetobacterales</taxon>
        <taxon>Acetobacteraceae</taxon>
        <taxon>Bombella</taxon>
    </lineage>
</organism>
<gene>
    <name evidence="1" type="ORF">NQF87_06350</name>
</gene>
<keyword evidence="2" id="KW-1185">Reference proteome</keyword>
<dbReference type="Gene3D" id="2.20.25.10">
    <property type="match status" value="1"/>
</dbReference>
<protein>
    <submittedName>
        <fullName evidence="1">Trm112 family protein</fullName>
    </submittedName>
</protein>
<accession>A0ABT3WD21</accession>
<dbReference type="PANTHER" id="PTHR33505:SF4">
    <property type="entry name" value="PROTEIN PREY, MITOCHONDRIAL"/>
    <property type="match status" value="1"/>
</dbReference>
<sequence>MTNPAPSPELLARLVCPVTKGPVHYDPTSNSIISVKAGLAFPVRDGIPVMLPEQATRLDAGQATRG</sequence>
<evidence type="ECO:0000313" key="1">
    <source>
        <dbReference type="EMBL" id="MCX5616593.1"/>
    </source>
</evidence>
<dbReference type="EMBL" id="JANIDV010000003">
    <property type="protein sequence ID" value="MCX5616593.1"/>
    <property type="molecule type" value="Genomic_DNA"/>
</dbReference>
<dbReference type="Proteomes" id="UP001165633">
    <property type="component" value="Unassembled WGS sequence"/>
</dbReference>
<reference evidence="1" key="1">
    <citation type="submission" date="2022-07" db="EMBL/GenBank/DDBJ databases">
        <title>Bombella genomes.</title>
        <authorList>
            <person name="Harer L."/>
            <person name="Styblova S."/>
            <person name="Ehrmann M."/>
        </authorList>
    </citation>
    <scope>NUCLEOTIDE SEQUENCE</scope>
    <source>
        <strain evidence="1">TMW 2.2559</strain>
    </source>
</reference>
<evidence type="ECO:0000313" key="2">
    <source>
        <dbReference type="Proteomes" id="UP001165633"/>
    </source>
</evidence>
<name>A0ABT3WD21_9PROT</name>
<comment type="caution">
    <text evidence="1">The sequence shown here is derived from an EMBL/GenBank/DDBJ whole genome shotgun (WGS) entry which is preliminary data.</text>
</comment>
<dbReference type="Pfam" id="PF03966">
    <property type="entry name" value="Trm112p"/>
    <property type="match status" value="1"/>
</dbReference>
<dbReference type="SUPFAM" id="SSF158997">
    <property type="entry name" value="Trm112p-like"/>
    <property type="match status" value="1"/>
</dbReference>